<keyword evidence="4" id="KW-1185">Reference proteome</keyword>
<evidence type="ECO:0000256" key="1">
    <source>
        <dbReference type="SAM" id="MobiDB-lite"/>
    </source>
</evidence>
<feature type="transmembrane region" description="Helical" evidence="2">
    <location>
        <begin position="62"/>
        <end position="88"/>
    </location>
</feature>
<dbReference type="AlphaFoldDB" id="A0AAD7EQN8"/>
<evidence type="ECO:0000256" key="2">
    <source>
        <dbReference type="SAM" id="Phobius"/>
    </source>
</evidence>
<proteinExistence type="predicted"/>
<feature type="transmembrane region" description="Helical" evidence="2">
    <location>
        <begin position="108"/>
        <end position="125"/>
    </location>
</feature>
<comment type="caution">
    <text evidence="3">The sequence shown here is derived from an EMBL/GenBank/DDBJ whole genome shotgun (WGS) entry which is preliminary data.</text>
</comment>
<name>A0AAD7EQN8_9AGAR</name>
<organism evidence="3 4">
    <name type="scientific">Mycena albidolilacea</name>
    <dbReference type="NCBI Taxonomy" id="1033008"/>
    <lineage>
        <taxon>Eukaryota</taxon>
        <taxon>Fungi</taxon>
        <taxon>Dikarya</taxon>
        <taxon>Basidiomycota</taxon>
        <taxon>Agaricomycotina</taxon>
        <taxon>Agaricomycetes</taxon>
        <taxon>Agaricomycetidae</taxon>
        <taxon>Agaricales</taxon>
        <taxon>Marasmiineae</taxon>
        <taxon>Mycenaceae</taxon>
        <taxon>Mycena</taxon>
    </lineage>
</organism>
<gene>
    <name evidence="3" type="ORF">DFH08DRAFT_868118</name>
</gene>
<evidence type="ECO:0000313" key="3">
    <source>
        <dbReference type="EMBL" id="KAJ7347497.1"/>
    </source>
</evidence>
<dbReference type="Gene3D" id="1.10.287.920">
    <property type="entry name" value="Pheromone alpha factor receptor"/>
    <property type="match status" value="1"/>
</dbReference>
<keyword evidence="2" id="KW-1133">Transmembrane helix</keyword>
<dbReference type="Proteomes" id="UP001218218">
    <property type="component" value="Unassembled WGS sequence"/>
</dbReference>
<feature type="region of interest" description="Disordered" evidence="1">
    <location>
        <begin position="319"/>
        <end position="342"/>
    </location>
</feature>
<evidence type="ECO:0000313" key="4">
    <source>
        <dbReference type="Proteomes" id="UP001218218"/>
    </source>
</evidence>
<feature type="transmembrane region" description="Helical" evidence="2">
    <location>
        <begin position="27"/>
        <end position="50"/>
    </location>
</feature>
<dbReference type="EMBL" id="JARIHO010000019">
    <property type="protein sequence ID" value="KAJ7347497.1"/>
    <property type="molecule type" value="Genomic_DNA"/>
</dbReference>
<feature type="transmembrane region" description="Helical" evidence="2">
    <location>
        <begin position="271"/>
        <end position="289"/>
    </location>
</feature>
<dbReference type="InterPro" id="IPR027458">
    <property type="entry name" value="STE2_TM1-TM2_sf"/>
</dbReference>
<feature type="transmembrane region" description="Helical" evidence="2">
    <location>
        <begin position="132"/>
        <end position="157"/>
    </location>
</feature>
<reference evidence="3" key="1">
    <citation type="submission" date="2023-03" db="EMBL/GenBank/DDBJ databases">
        <title>Massive genome expansion in bonnet fungi (Mycena s.s.) driven by repeated elements and novel gene families across ecological guilds.</title>
        <authorList>
            <consortium name="Lawrence Berkeley National Laboratory"/>
            <person name="Harder C.B."/>
            <person name="Miyauchi S."/>
            <person name="Viragh M."/>
            <person name="Kuo A."/>
            <person name="Thoen E."/>
            <person name="Andreopoulos B."/>
            <person name="Lu D."/>
            <person name="Skrede I."/>
            <person name="Drula E."/>
            <person name="Henrissat B."/>
            <person name="Morin E."/>
            <person name="Kohler A."/>
            <person name="Barry K."/>
            <person name="LaButti K."/>
            <person name="Morin E."/>
            <person name="Salamov A."/>
            <person name="Lipzen A."/>
            <person name="Mereny Z."/>
            <person name="Hegedus B."/>
            <person name="Baldrian P."/>
            <person name="Stursova M."/>
            <person name="Weitz H."/>
            <person name="Taylor A."/>
            <person name="Grigoriev I.V."/>
            <person name="Nagy L.G."/>
            <person name="Martin F."/>
            <person name="Kauserud H."/>
        </authorList>
    </citation>
    <scope>NUCLEOTIDE SEQUENCE</scope>
    <source>
        <strain evidence="3">CBHHK002</strain>
    </source>
</reference>
<keyword evidence="2" id="KW-0472">Membrane</keyword>
<accession>A0AAD7EQN8</accession>
<feature type="compositionally biased region" description="Basic and acidic residues" evidence="1">
    <location>
        <begin position="326"/>
        <end position="342"/>
    </location>
</feature>
<keyword evidence="2" id="KW-0812">Transmembrane</keyword>
<sequence>MSAAPPPIPTALVAPIIDGFVHAIRPAITFILIATVFGSMLVPLLILLFALSNPYTRRRPIFILNVLSVSLGIIAAGLVIHLMVKSILSPFAGINTTGTLAYIILEMWKPWFAEAVLLLRIAIVFPRSKLPVLLVFPITIKTARVVLDIIFSVQWAKRLSSSDPGNNFVVLNALPDWLLRTVFFLELFDNLYISSLFLWKLRSQRQSRLAAGSAIESVAPNNSKQSYTSKLQGLFWIATTNFIFPLILGIIQIVTIFVGNDAVLSTSFQMTNTYVIIMSTVFATIWSSTTSFQDAMAQSNQLAPSLPLIFMERTTDTTASASHCTTSDDPKHTKPEIWDETQ</sequence>
<protein>
    <submittedName>
        <fullName evidence="3">Uncharacterized protein</fullName>
    </submittedName>
</protein>
<feature type="transmembrane region" description="Helical" evidence="2">
    <location>
        <begin position="234"/>
        <end position="259"/>
    </location>
</feature>
<feature type="transmembrane region" description="Helical" evidence="2">
    <location>
        <begin position="177"/>
        <end position="199"/>
    </location>
</feature>